<accession>A0ABD3AF02</accession>
<keyword evidence="1" id="KW-1133">Transmembrane helix</keyword>
<dbReference type="Proteomes" id="UP001630127">
    <property type="component" value="Unassembled WGS sequence"/>
</dbReference>
<dbReference type="PANTHER" id="PTHR45763:SF21">
    <property type="entry name" value="ALPHA_BETA-HYDROLASES SUPERFAMILY PROTEIN"/>
    <property type="match status" value="1"/>
</dbReference>
<name>A0ABD3AF02_9GENT</name>
<proteinExistence type="predicted"/>
<organism evidence="3 4">
    <name type="scientific">Cinchona calisaya</name>
    <dbReference type="NCBI Taxonomy" id="153742"/>
    <lineage>
        <taxon>Eukaryota</taxon>
        <taxon>Viridiplantae</taxon>
        <taxon>Streptophyta</taxon>
        <taxon>Embryophyta</taxon>
        <taxon>Tracheophyta</taxon>
        <taxon>Spermatophyta</taxon>
        <taxon>Magnoliopsida</taxon>
        <taxon>eudicotyledons</taxon>
        <taxon>Gunneridae</taxon>
        <taxon>Pentapetalae</taxon>
        <taxon>asterids</taxon>
        <taxon>lamiids</taxon>
        <taxon>Gentianales</taxon>
        <taxon>Rubiaceae</taxon>
        <taxon>Cinchonoideae</taxon>
        <taxon>Cinchoneae</taxon>
        <taxon>Cinchona</taxon>
    </lineage>
</organism>
<dbReference type="PANTHER" id="PTHR45763">
    <property type="entry name" value="HYDROLASE, ALPHA/BETA FOLD FAMILY PROTEIN, EXPRESSED-RELATED"/>
    <property type="match status" value="1"/>
</dbReference>
<dbReference type="EMBL" id="JBJUIK010000004">
    <property type="protein sequence ID" value="KAL3530401.1"/>
    <property type="molecule type" value="Genomic_DNA"/>
</dbReference>
<dbReference type="GO" id="GO:0016787">
    <property type="term" value="F:hydrolase activity"/>
    <property type="evidence" value="ECO:0007669"/>
    <property type="project" value="UniProtKB-ARBA"/>
</dbReference>
<evidence type="ECO:0000259" key="2">
    <source>
        <dbReference type="Pfam" id="PF00561"/>
    </source>
</evidence>
<reference evidence="3 4" key="1">
    <citation type="submission" date="2024-11" db="EMBL/GenBank/DDBJ databases">
        <title>A near-complete genome assembly of Cinchona calisaya.</title>
        <authorList>
            <person name="Lian D.C."/>
            <person name="Zhao X.W."/>
            <person name="Wei L."/>
        </authorList>
    </citation>
    <scope>NUCLEOTIDE SEQUENCE [LARGE SCALE GENOMIC DNA]</scope>
    <source>
        <tissue evidence="3">Nenye</tissue>
    </source>
</reference>
<dbReference type="FunFam" id="3.40.50.1820:FF:000270">
    <property type="entry name" value="Alpha/beta-Hydrolases superfamily protein"/>
    <property type="match status" value="1"/>
</dbReference>
<dbReference type="SUPFAM" id="SSF53474">
    <property type="entry name" value="alpha/beta-Hydrolases"/>
    <property type="match status" value="1"/>
</dbReference>
<dbReference type="InterPro" id="IPR029058">
    <property type="entry name" value="AB_hydrolase_fold"/>
</dbReference>
<feature type="domain" description="AB hydrolase-1" evidence="2">
    <location>
        <begin position="100"/>
        <end position="360"/>
    </location>
</feature>
<dbReference type="AlphaFoldDB" id="A0ABD3AF02"/>
<keyword evidence="4" id="KW-1185">Reference proteome</keyword>
<evidence type="ECO:0000256" key="1">
    <source>
        <dbReference type="SAM" id="Phobius"/>
    </source>
</evidence>
<evidence type="ECO:0000313" key="4">
    <source>
        <dbReference type="Proteomes" id="UP001630127"/>
    </source>
</evidence>
<dbReference type="Pfam" id="PF00561">
    <property type="entry name" value="Abhydrolase_1"/>
    <property type="match status" value="1"/>
</dbReference>
<comment type="caution">
    <text evidence="3">The sequence shown here is derived from an EMBL/GenBank/DDBJ whole genome shotgun (WGS) entry which is preliminary data.</text>
</comment>
<feature type="transmembrane region" description="Helical" evidence="1">
    <location>
        <begin position="35"/>
        <end position="53"/>
    </location>
</feature>
<dbReference type="Gene3D" id="3.40.50.1820">
    <property type="entry name" value="alpha/beta hydrolase"/>
    <property type="match status" value="1"/>
</dbReference>
<keyword evidence="1" id="KW-0472">Membrane</keyword>
<dbReference type="InterPro" id="IPR000073">
    <property type="entry name" value="AB_hydrolase_1"/>
</dbReference>
<keyword evidence="1" id="KW-0812">Transmembrane</keyword>
<sequence>MAEGPRIKKISAASARAHTRRSNNNRASFKVSSKMIAQVAVGLVASFLVWAYLSIKPAPPKVCGSPGGPPVTSPRIKLRDGRYLAYKESGVSKEEAKYKIILVHGFDSSKDLSLPISQDLIKERQIYFLSFDRAGYGESDPHPARSVKSEAYDIQELADQLHIGPKFHIVGISMGAYPIWSCLRYIPHRLSGVALVVPFVHYWWRCLPAELSQQSLKKLLVQDQRTFQVAHYTPWLFNWWMTQKWFRSLSIMEGNMDIFCSQDLEIVKQLSSGPNIGQEKIRQQGLYESLFRDILAGYAKWEFDPTDIVDPFPNKDGSVHIWQGYEDRIIPLEINRFILKKLPWIRYHEVPDAGHLLIFNASLCEAVFRELLNP</sequence>
<protein>
    <recommendedName>
        <fullName evidence="2">AB hydrolase-1 domain-containing protein</fullName>
    </recommendedName>
</protein>
<evidence type="ECO:0000313" key="3">
    <source>
        <dbReference type="EMBL" id="KAL3530401.1"/>
    </source>
</evidence>
<gene>
    <name evidence="3" type="ORF">ACH5RR_009723</name>
</gene>